<organism evidence="1 2">
    <name type="scientific">Flavobacterium microcysteis</name>
    <dbReference type="NCBI Taxonomy" id="2596891"/>
    <lineage>
        <taxon>Bacteria</taxon>
        <taxon>Pseudomonadati</taxon>
        <taxon>Bacteroidota</taxon>
        <taxon>Flavobacteriia</taxon>
        <taxon>Flavobacteriales</taxon>
        <taxon>Flavobacteriaceae</taxon>
        <taxon>Flavobacterium</taxon>
    </lineage>
</organism>
<sequence>MKYFRITQETDSKVIGRYPQVKELKIPFHEARASQWGKISQWKTEDDVPELNQFVLHYNSRLSDLVSNNFVIVSSGLFISEKCHQILNPFTINGNFHPMTIFRKGTPHPYSFLWYEYGAKSKIDFKKSTFIEYNDIIEKTGEIIPIDDSEDYKVKFRKLYDEKDEKGEVGWDLTPTVLKIKEYFDMTPAFGIGLICNENVKNAIEENKLTGFIFERLDIEIVFADK</sequence>
<protein>
    <recommendedName>
        <fullName evidence="3">Immunity protein 43 domain-containing protein</fullName>
    </recommendedName>
</protein>
<reference evidence="1 2" key="2">
    <citation type="submission" date="2019-06" db="EMBL/GenBank/DDBJ databases">
        <authorList>
            <person name="Seo Y."/>
        </authorList>
    </citation>
    <scope>NUCLEOTIDE SEQUENCE [LARGE SCALE GENOMIC DNA]</scope>
    <source>
        <strain evidence="1 2">MaA-Y11</strain>
    </source>
</reference>
<evidence type="ECO:0008006" key="3">
    <source>
        <dbReference type="Google" id="ProtNLM"/>
    </source>
</evidence>
<evidence type="ECO:0000313" key="1">
    <source>
        <dbReference type="EMBL" id="TPD67315.1"/>
    </source>
</evidence>
<evidence type="ECO:0000313" key="2">
    <source>
        <dbReference type="Proteomes" id="UP000319175"/>
    </source>
</evidence>
<reference evidence="1 2" key="1">
    <citation type="submission" date="2019-06" db="EMBL/GenBank/DDBJ databases">
        <title>Flavobacterium sp. MaA-Y11 from geoumgang.</title>
        <authorList>
            <person name="Jeong S."/>
        </authorList>
    </citation>
    <scope>NUCLEOTIDE SEQUENCE [LARGE SCALE GENOMIC DNA]</scope>
    <source>
        <strain evidence="1 2">MaA-Y11</strain>
    </source>
</reference>
<dbReference type="OrthoDB" id="824604at2"/>
<name>A0A501Q4M9_9FLAO</name>
<proteinExistence type="predicted"/>
<accession>A0A501Q4M9</accession>
<dbReference type="AlphaFoldDB" id="A0A501Q4M9"/>
<dbReference type="RefSeq" id="WP_140001474.1">
    <property type="nucleotide sequence ID" value="NZ_VFJE01000055.1"/>
</dbReference>
<dbReference type="Proteomes" id="UP000319175">
    <property type="component" value="Unassembled WGS sequence"/>
</dbReference>
<comment type="caution">
    <text evidence="1">The sequence shown here is derived from an EMBL/GenBank/DDBJ whole genome shotgun (WGS) entry which is preliminary data.</text>
</comment>
<dbReference type="EMBL" id="VFJE01000055">
    <property type="protein sequence ID" value="TPD67315.1"/>
    <property type="molecule type" value="Genomic_DNA"/>
</dbReference>
<gene>
    <name evidence="1" type="ORF">FJA49_13670</name>
</gene>
<keyword evidence="2" id="KW-1185">Reference proteome</keyword>